<dbReference type="GeneID" id="109589003"/>
<evidence type="ECO:0000256" key="1">
    <source>
        <dbReference type="SAM" id="MobiDB-lite"/>
    </source>
</evidence>
<dbReference type="Proteomes" id="UP000007879">
    <property type="component" value="Unassembled WGS sequence"/>
</dbReference>
<evidence type="ECO:0000313" key="3">
    <source>
        <dbReference type="Proteomes" id="UP000007879"/>
    </source>
</evidence>
<keyword evidence="3" id="KW-1185">Reference proteome</keyword>
<dbReference type="KEGG" id="aqu:109589003"/>
<organism evidence="2 3">
    <name type="scientific">Amphimedon queenslandica</name>
    <name type="common">Sponge</name>
    <dbReference type="NCBI Taxonomy" id="400682"/>
    <lineage>
        <taxon>Eukaryota</taxon>
        <taxon>Metazoa</taxon>
        <taxon>Porifera</taxon>
        <taxon>Demospongiae</taxon>
        <taxon>Heteroscleromorpha</taxon>
        <taxon>Haplosclerida</taxon>
        <taxon>Niphatidae</taxon>
        <taxon>Amphimedon</taxon>
    </lineage>
</organism>
<accession>A0AAN0JUY1</accession>
<reference evidence="3" key="1">
    <citation type="journal article" date="2010" name="Nature">
        <title>The Amphimedon queenslandica genome and the evolution of animal complexity.</title>
        <authorList>
            <person name="Srivastava M."/>
            <person name="Simakov O."/>
            <person name="Chapman J."/>
            <person name="Fahey B."/>
            <person name="Gauthier M.E."/>
            <person name="Mitros T."/>
            <person name="Richards G.S."/>
            <person name="Conaco C."/>
            <person name="Dacre M."/>
            <person name="Hellsten U."/>
            <person name="Larroux C."/>
            <person name="Putnam N.H."/>
            <person name="Stanke M."/>
            <person name="Adamska M."/>
            <person name="Darling A."/>
            <person name="Degnan S.M."/>
            <person name="Oakley T.H."/>
            <person name="Plachetzki D.C."/>
            <person name="Zhai Y."/>
            <person name="Adamski M."/>
            <person name="Calcino A."/>
            <person name="Cummins S.F."/>
            <person name="Goodstein D.M."/>
            <person name="Harris C."/>
            <person name="Jackson D.J."/>
            <person name="Leys S.P."/>
            <person name="Shu S."/>
            <person name="Woodcroft B.J."/>
            <person name="Vervoort M."/>
            <person name="Kosik K.S."/>
            <person name="Manning G."/>
            <person name="Degnan B.M."/>
            <person name="Rokhsar D.S."/>
        </authorList>
    </citation>
    <scope>NUCLEOTIDE SEQUENCE [LARGE SCALE GENOMIC DNA]</scope>
</reference>
<reference evidence="2" key="2">
    <citation type="submission" date="2024-06" db="UniProtKB">
        <authorList>
            <consortium name="EnsemblMetazoa"/>
        </authorList>
    </citation>
    <scope>IDENTIFICATION</scope>
</reference>
<protein>
    <submittedName>
        <fullName evidence="2">Uncharacterized protein</fullName>
    </submittedName>
</protein>
<proteinExistence type="predicted"/>
<dbReference type="EnsemblMetazoa" id="XM_020005125.1">
    <property type="protein sequence ID" value="XP_019860684.1"/>
    <property type="gene ID" value="LOC109589003"/>
</dbReference>
<dbReference type="AlphaFoldDB" id="A0AAN0JUY1"/>
<feature type="region of interest" description="Disordered" evidence="1">
    <location>
        <begin position="1"/>
        <end position="24"/>
    </location>
</feature>
<dbReference type="RefSeq" id="XP_019860684.1">
    <property type="nucleotide sequence ID" value="XM_020005125.1"/>
</dbReference>
<sequence length="217" mass="23554">MMKRVDPLRKELKDLETKAEDTRQKGEEITKIIAELEASIANVFRASDDDDTPPPVPAYNPNGVQEYSKLKREGENKGQQGLSTGATGLYSTINKNTNNQVLVDESAHKPVYADLAIAAKGKRPQAAPTQEQPVVYASVNNKSVPPPIPPPAAPHKVLYADLSIAAGKRTPKNKPPTEERVVYAAVNGIRKSTTQELIMDRLGGLDIPPPIPPKPKP</sequence>
<name>A0AAN0JUY1_AMPQE</name>
<evidence type="ECO:0000313" key="2">
    <source>
        <dbReference type="EnsemblMetazoa" id="XP_019860684.1"/>
    </source>
</evidence>